<evidence type="ECO:0000313" key="3">
    <source>
        <dbReference type="Proteomes" id="UP000289738"/>
    </source>
</evidence>
<dbReference type="PANTHER" id="PTHR47718:SF13">
    <property type="entry name" value="OS09G0290500 PROTEIN"/>
    <property type="match status" value="1"/>
</dbReference>
<gene>
    <name evidence="2" type="ORF">Ahy_B04g071218</name>
</gene>
<reference evidence="2 3" key="1">
    <citation type="submission" date="2019-01" db="EMBL/GenBank/DDBJ databases">
        <title>Sequencing of cultivated peanut Arachis hypogaea provides insights into genome evolution and oil improvement.</title>
        <authorList>
            <person name="Chen X."/>
        </authorList>
    </citation>
    <scope>NUCLEOTIDE SEQUENCE [LARGE SCALE GENOMIC DNA]</scope>
    <source>
        <strain evidence="3">cv. Fuhuasheng</strain>
        <tissue evidence="2">Leaves</tissue>
    </source>
</reference>
<dbReference type="EMBL" id="SDMP01000014">
    <property type="protein sequence ID" value="RYR14593.1"/>
    <property type="molecule type" value="Genomic_DNA"/>
</dbReference>
<comment type="caution">
    <text evidence="2">The sequence shown here is derived from an EMBL/GenBank/DDBJ whole genome shotgun (WGS) entry which is preliminary data.</text>
</comment>
<dbReference type="PANTHER" id="PTHR47718">
    <property type="entry name" value="OS01G0519700 PROTEIN"/>
    <property type="match status" value="1"/>
</dbReference>
<evidence type="ECO:0000259" key="1">
    <source>
        <dbReference type="Pfam" id="PF10551"/>
    </source>
</evidence>
<dbReference type="Pfam" id="PF10551">
    <property type="entry name" value="MULE"/>
    <property type="match status" value="1"/>
</dbReference>
<dbReference type="AlphaFoldDB" id="A0A444ZKA1"/>
<dbReference type="Proteomes" id="UP000289738">
    <property type="component" value="Chromosome B04"/>
</dbReference>
<protein>
    <recommendedName>
        <fullName evidence="1">MULE transposase domain-containing protein</fullName>
    </recommendedName>
</protein>
<keyword evidence="3" id="KW-1185">Reference proteome</keyword>
<proteinExistence type="predicted"/>
<dbReference type="STRING" id="3818.A0A444ZKA1"/>
<sequence>MYNRIDKQRRVIGGDASACLKLLQRMEVENPRMLVRHLADKEGRLVHLFWCNNYSHLDYEIFGDVLAFDVTYRKKKYTCPLVVFSGVNHHNQTIVFAAAVVANKTEETYKWLLQQFLEGMKDKAPECVITDGHGAMKKAIESVFSKFVSSSVCMALTPKCDLKHKQSCVHI</sequence>
<accession>A0A444ZKA1</accession>
<evidence type="ECO:0000313" key="2">
    <source>
        <dbReference type="EMBL" id="RYR14593.1"/>
    </source>
</evidence>
<name>A0A444ZKA1_ARAHY</name>
<organism evidence="2 3">
    <name type="scientific">Arachis hypogaea</name>
    <name type="common">Peanut</name>
    <dbReference type="NCBI Taxonomy" id="3818"/>
    <lineage>
        <taxon>Eukaryota</taxon>
        <taxon>Viridiplantae</taxon>
        <taxon>Streptophyta</taxon>
        <taxon>Embryophyta</taxon>
        <taxon>Tracheophyta</taxon>
        <taxon>Spermatophyta</taxon>
        <taxon>Magnoliopsida</taxon>
        <taxon>eudicotyledons</taxon>
        <taxon>Gunneridae</taxon>
        <taxon>Pentapetalae</taxon>
        <taxon>rosids</taxon>
        <taxon>fabids</taxon>
        <taxon>Fabales</taxon>
        <taxon>Fabaceae</taxon>
        <taxon>Papilionoideae</taxon>
        <taxon>50 kb inversion clade</taxon>
        <taxon>dalbergioids sensu lato</taxon>
        <taxon>Dalbergieae</taxon>
        <taxon>Pterocarpus clade</taxon>
        <taxon>Arachis</taxon>
    </lineage>
</organism>
<feature type="domain" description="MULE transposase" evidence="1">
    <location>
        <begin position="65"/>
        <end position="148"/>
    </location>
</feature>
<dbReference type="InterPro" id="IPR018289">
    <property type="entry name" value="MULE_transposase_dom"/>
</dbReference>